<evidence type="ECO:0000256" key="1">
    <source>
        <dbReference type="ARBA" id="ARBA00023004"/>
    </source>
</evidence>
<dbReference type="EMBL" id="UINC01217258">
    <property type="protein sequence ID" value="SVE43778.1"/>
    <property type="molecule type" value="Genomic_DNA"/>
</dbReference>
<gene>
    <name evidence="4" type="ORF">METZ01_LOCUS496632</name>
</gene>
<evidence type="ECO:0000256" key="2">
    <source>
        <dbReference type="ARBA" id="ARBA00023014"/>
    </source>
</evidence>
<keyword evidence="2" id="KW-0479">Metal-binding</keyword>
<keyword evidence="1" id="KW-0408">Iron</keyword>
<feature type="non-terminal residue" evidence="4">
    <location>
        <position position="1"/>
    </location>
</feature>
<organism evidence="4">
    <name type="scientific">marine metagenome</name>
    <dbReference type="NCBI Taxonomy" id="408172"/>
    <lineage>
        <taxon>unclassified sequences</taxon>
        <taxon>metagenomes</taxon>
        <taxon>ecological metagenomes</taxon>
    </lineage>
</organism>
<feature type="domain" description="Molybdopterin dinucleotide-binding" evidence="3">
    <location>
        <begin position="25"/>
        <end position="130"/>
    </location>
</feature>
<protein>
    <recommendedName>
        <fullName evidence="3">Molybdopterin dinucleotide-binding domain-containing protein</fullName>
    </recommendedName>
</protein>
<dbReference type="GO" id="GO:0051536">
    <property type="term" value="F:iron-sulfur cluster binding"/>
    <property type="evidence" value="ECO:0007669"/>
    <property type="project" value="UniProtKB-KW"/>
</dbReference>
<dbReference type="Gene3D" id="2.40.40.20">
    <property type="match status" value="1"/>
</dbReference>
<evidence type="ECO:0000313" key="4">
    <source>
        <dbReference type="EMBL" id="SVE43778.1"/>
    </source>
</evidence>
<dbReference type="SUPFAM" id="SSF50692">
    <property type="entry name" value="ADC-like"/>
    <property type="match status" value="1"/>
</dbReference>
<dbReference type="InterPro" id="IPR050612">
    <property type="entry name" value="Prok_Mopterin_Oxidored"/>
</dbReference>
<proteinExistence type="predicted"/>
<dbReference type="InterPro" id="IPR009010">
    <property type="entry name" value="Asp_de-COase-like_dom_sf"/>
</dbReference>
<evidence type="ECO:0000259" key="3">
    <source>
        <dbReference type="Pfam" id="PF01568"/>
    </source>
</evidence>
<name>A0A383DIT7_9ZZZZ</name>
<dbReference type="InterPro" id="IPR006657">
    <property type="entry name" value="MoPterin_dinucl-bd_dom"/>
</dbReference>
<accession>A0A383DIT7</accession>
<dbReference type="AlphaFoldDB" id="A0A383DIT7"/>
<dbReference type="GO" id="GO:0016491">
    <property type="term" value="F:oxidoreductase activity"/>
    <property type="evidence" value="ECO:0007669"/>
    <property type="project" value="InterPro"/>
</dbReference>
<dbReference type="Pfam" id="PF01568">
    <property type="entry name" value="Molydop_binding"/>
    <property type="match status" value="1"/>
</dbReference>
<dbReference type="PANTHER" id="PTHR43742:SF6">
    <property type="entry name" value="OXIDOREDUCTASE YYAE-RELATED"/>
    <property type="match status" value="1"/>
</dbReference>
<dbReference type="GO" id="GO:0043546">
    <property type="term" value="F:molybdopterin cofactor binding"/>
    <property type="evidence" value="ECO:0007669"/>
    <property type="project" value="InterPro"/>
</dbReference>
<dbReference type="PANTHER" id="PTHR43742">
    <property type="entry name" value="TRIMETHYLAMINE-N-OXIDE REDUCTASE"/>
    <property type="match status" value="1"/>
</dbReference>
<reference evidence="4" key="1">
    <citation type="submission" date="2018-05" db="EMBL/GenBank/DDBJ databases">
        <authorList>
            <person name="Lanie J.A."/>
            <person name="Ng W.-L."/>
            <person name="Kazmierczak K.M."/>
            <person name="Andrzejewski T.M."/>
            <person name="Davidsen T.M."/>
            <person name="Wayne K.J."/>
            <person name="Tettelin H."/>
            <person name="Glass J.I."/>
            <person name="Rusch D."/>
            <person name="Podicherti R."/>
            <person name="Tsui H.-C.T."/>
            <person name="Winkler M.E."/>
        </authorList>
    </citation>
    <scope>NUCLEOTIDE SEQUENCE</scope>
</reference>
<sequence length="142" mass="15556">QAVEGMPQLPDQWQVTDDTTSEKPFRLVTAPARWFLNSTFTELDISRKRLSKPMVKLHPQDCQEQGLSSGQLVRLGNDRGEVELEVEPFGGMQTGVAVVESIWPNGAFRNGHGINTLTSAEAAAPNGGAVYHDTAVWVRPVD</sequence>
<keyword evidence="2" id="KW-0411">Iron-sulfur</keyword>